<organism evidence="1 2">
    <name type="scientific">Alteromonas hispanica</name>
    <dbReference type="NCBI Taxonomy" id="315421"/>
    <lineage>
        <taxon>Bacteria</taxon>
        <taxon>Pseudomonadati</taxon>
        <taxon>Pseudomonadota</taxon>
        <taxon>Gammaproteobacteria</taxon>
        <taxon>Alteromonadales</taxon>
        <taxon>Alteromonadaceae</taxon>
        <taxon>Alteromonas/Salinimonas group</taxon>
        <taxon>Alteromonas</taxon>
    </lineage>
</organism>
<name>A0A6L9MSZ2_9ALTE</name>
<gene>
    <name evidence="1" type="ORF">GTW09_06970</name>
</gene>
<dbReference type="Proteomes" id="UP000478837">
    <property type="component" value="Unassembled WGS sequence"/>
</dbReference>
<dbReference type="EMBL" id="JAAAWP010000003">
    <property type="protein sequence ID" value="NDW21256.1"/>
    <property type="molecule type" value="Genomic_DNA"/>
</dbReference>
<protein>
    <submittedName>
        <fullName evidence="1">Uncharacterized protein</fullName>
    </submittedName>
</protein>
<keyword evidence="2" id="KW-1185">Reference proteome</keyword>
<dbReference type="AlphaFoldDB" id="A0A6L9MSZ2"/>
<reference evidence="1 2" key="1">
    <citation type="submission" date="2020-01" db="EMBL/GenBank/DDBJ databases">
        <title>Genomes of bacteria type strains.</title>
        <authorList>
            <person name="Chen J."/>
            <person name="Zhu S."/>
            <person name="Yang J."/>
        </authorList>
    </citation>
    <scope>NUCLEOTIDE SEQUENCE [LARGE SCALE GENOMIC DNA]</scope>
    <source>
        <strain evidence="1 2">LMG 22958</strain>
    </source>
</reference>
<evidence type="ECO:0000313" key="1">
    <source>
        <dbReference type="EMBL" id="NDW21256.1"/>
    </source>
</evidence>
<proteinExistence type="predicted"/>
<evidence type="ECO:0000313" key="2">
    <source>
        <dbReference type="Proteomes" id="UP000478837"/>
    </source>
</evidence>
<comment type="caution">
    <text evidence="1">The sequence shown here is derived from an EMBL/GenBank/DDBJ whole genome shotgun (WGS) entry which is preliminary data.</text>
</comment>
<accession>A0A6L9MSZ2</accession>
<sequence>MKYLLYFVMTFWCASTMSLELHEKNDVIKSLQAVIADNYVLTENIPQIDKSLLSLNKTLAVSKRTSSEAFASLPT</sequence>
<dbReference type="RefSeq" id="WP_163111158.1">
    <property type="nucleotide sequence ID" value="NZ_JAAAWP010000003.1"/>
</dbReference>